<dbReference type="InterPro" id="IPR000836">
    <property type="entry name" value="PRTase_dom"/>
</dbReference>
<evidence type="ECO:0000256" key="1">
    <source>
        <dbReference type="ARBA" id="ARBA00008007"/>
    </source>
</evidence>
<proteinExistence type="inferred from homology"/>
<protein>
    <submittedName>
        <fullName evidence="3">ComF family protein</fullName>
    </submittedName>
</protein>
<dbReference type="InterPro" id="IPR051910">
    <property type="entry name" value="ComF/GntX_DNA_util-trans"/>
</dbReference>
<dbReference type="EMBL" id="FNCQ01000002">
    <property type="protein sequence ID" value="SDG29723.1"/>
    <property type="molecule type" value="Genomic_DNA"/>
</dbReference>
<organism evidence="3 4">
    <name type="scientific">Prevotella communis</name>
    <dbReference type="NCBI Taxonomy" id="2913614"/>
    <lineage>
        <taxon>Bacteria</taxon>
        <taxon>Pseudomonadati</taxon>
        <taxon>Bacteroidota</taxon>
        <taxon>Bacteroidia</taxon>
        <taxon>Bacteroidales</taxon>
        <taxon>Prevotellaceae</taxon>
        <taxon>Prevotella</taxon>
    </lineage>
</organism>
<dbReference type="InterPro" id="IPR029057">
    <property type="entry name" value="PRTase-like"/>
</dbReference>
<dbReference type="Proteomes" id="UP000198779">
    <property type="component" value="Unassembled WGS sequence"/>
</dbReference>
<dbReference type="STRING" id="645274.SAMN04487901_102107"/>
<reference evidence="4" key="1">
    <citation type="submission" date="2016-10" db="EMBL/GenBank/DDBJ databases">
        <authorList>
            <person name="Varghese N."/>
            <person name="Submissions S."/>
        </authorList>
    </citation>
    <scope>NUCLEOTIDE SEQUENCE [LARGE SCALE GENOMIC DNA]</scope>
    <source>
        <strain evidence="4">BP1-148</strain>
    </source>
</reference>
<dbReference type="PANTHER" id="PTHR47505">
    <property type="entry name" value="DNA UTILIZATION PROTEIN YHGH"/>
    <property type="match status" value="1"/>
</dbReference>
<sequence length="233" mass="26695">MRTSFWTSLLDLIAPRRCAICGGRLEPQEALLCADCDNELEKTPFPESPYDNLMARLFWGQFPIEKASAWFYYRSHSDPSKMIYDLKYHGQMLLGEDIGEQIALRHQPFGFFDDIDAIVPVPITRRRQWKRGYNQSMQVAKGISYVTHLPIYNKVVKRQHFSQSQTHQTSIWERRENVRAAFQLVDADKIKGKHLLIIDDVVTTGATVIACGQELAKAEGVKLSVLSIGYTKE</sequence>
<accession>A0A1G7T348</accession>
<gene>
    <name evidence="3" type="ORF">SAMN04487901_102107</name>
</gene>
<feature type="domain" description="Phosphoribosyltransferase" evidence="2">
    <location>
        <begin position="156"/>
        <end position="219"/>
    </location>
</feature>
<dbReference type="Pfam" id="PF00156">
    <property type="entry name" value="Pribosyltran"/>
    <property type="match status" value="1"/>
</dbReference>
<name>A0A1G7T348_9BACT</name>
<evidence type="ECO:0000313" key="3">
    <source>
        <dbReference type="EMBL" id="SDG29723.1"/>
    </source>
</evidence>
<dbReference type="SUPFAM" id="SSF53271">
    <property type="entry name" value="PRTase-like"/>
    <property type="match status" value="1"/>
</dbReference>
<evidence type="ECO:0000259" key="2">
    <source>
        <dbReference type="Pfam" id="PF00156"/>
    </source>
</evidence>
<dbReference type="Gene3D" id="3.40.50.2020">
    <property type="match status" value="1"/>
</dbReference>
<dbReference type="AlphaFoldDB" id="A0A1G7T348"/>
<dbReference type="CDD" id="cd06223">
    <property type="entry name" value="PRTases_typeI"/>
    <property type="match status" value="1"/>
</dbReference>
<keyword evidence="4" id="KW-1185">Reference proteome</keyword>
<comment type="similarity">
    <text evidence="1">Belongs to the ComF/GntX family.</text>
</comment>
<dbReference type="RefSeq" id="WP_091814533.1">
    <property type="nucleotide sequence ID" value="NZ_FNCQ01000002.1"/>
</dbReference>
<dbReference type="PANTHER" id="PTHR47505:SF1">
    <property type="entry name" value="DNA UTILIZATION PROTEIN YHGH"/>
    <property type="match status" value="1"/>
</dbReference>
<evidence type="ECO:0000313" key="4">
    <source>
        <dbReference type="Proteomes" id="UP000198779"/>
    </source>
</evidence>